<keyword evidence="2" id="KW-0520">NAD</keyword>
<organism evidence="4 5">
    <name type="scientific">Cylindrodendrum hubeiense</name>
    <dbReference type="NCBI Taxonomy" id="595255"/>
    <lineage>
        <taxon>Eukaryota</taxon>
        <taxon>Fungi</taxon>
        <taxon>Dikarya</taxon>
        <taxon>Ascomycota</taxon>
        <taxon>Pezizomycotina</taxon>
        <taxon>Sordariomycetes</taxon>
        <taxon>Hypocreomycetidae</taxon>
        <taxon>Hypocreales</taxon>
        <taxon>Nectriaceae</taxon>
        <taxon>Cylindrodendrum</taxon>
    </lineage>
</organism>
<comment type="similarity">
    <text evidence="1">Belongs to the aldehyde dehydrogenase family.</text>
</comment>
<name>A0A9P5HEM7_9HYPO</name>
<feature type="domain" description="Aldehyde dehydrogenase" evidence="3">
    <location>
        <begin position="47"/>
        <end position="201"/>
    </location>
</feature>
<dbReference type="Proteomes" id="UP000722485">
    <property type="component" value="Unassembled WGS sequence"/>
</dbReference>
<dbReference type="Gene3D" id="3.40.309.10">
    <property type="entry name" value="Aldehyde Dehydrogenase, Chain A, domain 2"/>
    <property type="match status" value="1"/>
</dbReference>
<reference evidence="4" key="1">
    <citation type="submission" date="2020-03" db="EMBL/GenBank/DDBJ databases">
        <title>Draft Genome Sequence of Cylindrodendrum hubeiense.</title>
        <authorList>
            <person name="Buettner E."/>
            <person name="Kellner H."/>
        </authorList>
    </citation>
    <scope>NUCLEOTIDE SEQUENCE</scope>
    <source>
        <strain evidence="4">IHI 201604</strain>
    </source>
</reference>
<dbReference type="InterPro" id="IPR016163">
    <property type="entry name" value="Ald_DH_C"/>
</dbReference>
<dbReference type="Gene3D" id="3.40.605.10">
    <property type="entry name" value="Aldehyde Dehydrogenase, Chain A, domain 1"/>
    <property type="match status" value="2"/>
</dbReference>
<gene>
    <name evidence="4" type="ORF">G7Z17_g1555</name>
</gene>
<evidence type="ECO:0000313" key="5">
    <source>
        <dbReference type="Proteomes" id="UP000722485"/>
    </source>
</evidence>
<dbReference type="InterPro" id="IPR015590">
    <property type="entry name" value="Aldehyde_DH_dom"/>
</dbReference>
<accession>A0A9P5HEM7</accession>
<evidence type="ECO:0000256" key="2">
    <source>
        <dbReference type="ARBA" id="ARBA00023027"/>
    </source>
</evidence>
<dbReference type="PANTHER" id="PTHR43720:SF2">
    <property type="entry name" value="2-AMINOMUCONIC SEMIALDEHYDE DEHYDROGENASE"/>
    <property type="match status" value="1"/>
</dbReference>
<dbReference type="SUPFAM" id="SSF53720">
    <property type="entry name" value="ALDH-like"/>
    <property type="match status" value="1"/>
</dbReference>
<proteinExistence type="inferred from homology"/>
<dbReference type="PANTHER" id="PTHR43720">
    <property type="entry name" value="2-AMINOMUCONIC SEMIALDEHYDE DEHYDROGENASE"/>
    <property type="match status" value="1"/>
</dbReference>
<evidence type="ECO:0000259" key="3">
    <source>
        <dbReference type="Pfam" id="PF00171"/>
    </source>
</evidence>
<dbReference type="EMBL" id="JAANBB010000013">
    <property type="protein sequence ID" value="KAF7556278.1"/>
    <property type="molecule type" value="Genomic_DNA"/>
</dbReference>
<evidence type="ECO:0000313" key="4">
    <source>
        <dbReference type="EMBL" id="KAF7556278.1"/>
    </source>
</evidence>
<evidence type="ECO:0000256" key="1">
    <source>
        <dbReference type="ARBA" id="ARBA00009986"/>
    </source>
</evidence>
<keyword evidence="5" id="KW-1185">Reference proteome</keyword>
<feature type="domain" description="Aldehyde dehydrogenase" evidence="3">
    <location>
        <begin position="202"/>
        <end position="388"/>
    </location>
</feature>
<dbReference type="Pfam" id="PF00171">
    <property type="entry name" value="Aldedh"/>
    <property type="match status" value="2"/>
</dbReference>
<sequence length="426" mass="47947">MSTLREPWHFETIEEVKEHLSGDHFTPFKLANFVDGDFKTHLGDDWIDTENPQTGKLLARIPSSTEEDVENAVRAAEQAFPAWSRTPRSERSRYLLQIAKLIEQRKEQFAIWESIDQGKTLARARIEIERAVSNFSYFATYSVHEKSAARWTDDDVLTYEHRSPVGPFALISPWNMPLYLLTWKIAPCLAFGCTAVAKPSEICLCGSRIYIQRTIYKEFIAKFVSHVAKTYQLGKTVGAVASRGHFNKVRGFLTEAMKYPDSYLLGSIPEENPTKGYWIEPTILEVPIDSSIMREEIFGPVVTVAPFDTEEEALRLANDSQYGLASVLLTNDARRIRYLGERLEAGMVWVNCWLVRELGTPFGGMKASGTGREGGDYSRDVFTNVRTVHIPQLTAIDIGQEDGGVNDVVNSTFALCSALENKVDVT</sequence>
<dbReference type="OrthoDB" id="310895at2759"/>
<dbReference type="AlphaFoldDB" id="A0A9P5HEM7"/>
<dbReference type="GO" id="GO:0016620">
    <property type="term" value="F:oxidoreductase activity, acting on the aldehyde or oxo group of donors, NAD or NADP as acceptor"/>
    <property type="evidence" value="ECO:0007669"/>
    <property type="project" value="InterPro"/>
</dbReference>
<dbReference type="InterPro" id="IPR016162">
    <property type="entry name" value="Ald_DH_N"/>
</dbReference>
<dbReference type="InterPro" id="IPR016161">
    <property type="entry name" value="Ald_DH/histidinol_DH"/>
</dbReference>
<comment type="caution">
    <text evidence="4">The sequence shown here is derived from an EMBL/GenBank/DDBJ whole genome shotgun (WGS) entry which is preliminary data.</text>
</comment>
<protein>
    <recommendedName>
        <fullName evidence="3">Aldehyde dehydrogenase domain-containing protein</fullName>
    </recommendedName>
</protein>